<reference evidence="2" key="2">
    <citation type="submission" date="2020-06" db="EMBL/GenBank/DDBJ databases">
        <authorList>
            <person name="Sheffer M."/>
        </authorList>
    </citation>
    <scope>NUCLEOTIDE SEQUENCE</scope>
</reference>
<comment type="caution">
    <text evidence="2">The sequence shown here is derived from an EMBL/GenBank/DDBJ whole genome shotgun (WGS) entry which is preliminary data.</text>
</comment>
<evidence type="ECO:0000313" key="2">
    <source>
        <dbReference type="EMBL" id="KAF8767670.1"/>
    </source>
</evidence>
<keyword evidence="1" id="KW-0812">Transmembrane</keyword>
<sequence>MGQPFIPNKYLKGLLESLLCMLLITDVILNVIDLAKRLAISSRRLYKVVMQQSFDQVQNPDGEDRGFELQ</sequence>
<evidence type="ECO:0000313" key="3">
    <source>
        <dbReference type="Proteomes" id="UP000807504"/>
    </source>
</evidence>
<keyword evidence="1" id="KW-0472">Membrane</keyword>
<name>A0A8T0E8K5_ARGBR</name>
<accession>A0A8T0E8K5</accession>
<dbReference type="AlphaFoldDB" id="A0A8T0E8K5"/>
<dbReference type="Proteomes" id="UP000807504">
    <property type="component" value="Unassembled WGS sequence"/>
</dbReference>
<proteinExistence type="predicted"/>
<keyword evidence="1" id="KW-1133">Transmembrane helix</keyword>
<reference evidence="2" key="1">
    <citation type="journal article" date="2020" name="bioRxiv">
        <title>Chromosome-level reference genome of the European wasp spider Argiope bruennichi: a resource for studies on range expansion and evolutionary adaptation.</title>
        <authorList>
            <person name="Sheffer M.M."/>
            <person name="Hoppe A."/>
            <person name="Krehenwinkel H."/>
            <person name="Uhl G."/>
            <person name="Kuss A.W."/>
            <person name="Jensen L."/>
            <person name="Jensen C."/>
            <person name="Gillespie R.G."/>
            <person name="Hoff K.J."/>
            <person name="Prost S."/>
        </authorList>
    </citation>
    <scope>NUCLEOTIDE SEQUENCE</scope>
</reference>
<evidence type="ECO:0000256" key="1">
    <source>
        <dbReference type="SAM" id="Phobius"/>
    </source>
</evidence>
<protein>
    <submittedName>
        <fullName evidence="2">Uncharacterized protein</fullName>
    </submittedName>
</protein>
<feature type="transmembrane region" description="Helical" evidence="1">
    <location>
        <begin position="14"/>
        <end position="35"/>
    </location>
</feature>
<dbReference type="EMBL" id="JABXBU010002230">
    <property type="protein sequence ID" value="KAF8767670.1"/>
    <property type="molecule type" value="Genomic_DNA"/>
</dbReference>
<organism evidence="2 3">
    <name type="scientific">Argiope bruennichi</name>
    <name type="common">Wasp spider</name>
    <name type="synonym">Aranea bruennichi</name>
    <dbReference type="NCBI Taxonomy" id="94029"/>
    <lineage>
        <taxon>Eukaryota</taxon>
        <taxon>Metazoa</taxon>
        <taxon>Ecdysozoa</taxon>
        <taxon>Arthropoda</taxon>
        <taxon>Chelicerata</taxon>
        <taxon>Arachnida</taxon>
        <taxon>Araneae</taxon>
        <taxon>Araneomorphae</taxon>
        <taxon>Entelegynae</taxon>
        <taxon>Araneoidea</taxon>
        <taxon>Araneidae</taxon>
        <taxon>Argiope</taxon>
    </lineage>
</organism>
<keyword evidence="3" id="KW-1185">Reference proteome</keyword>
<gene>
    <name evidence="2" type="ORF">HNY73_020591</name>
</gene>